<gene>
    <name evidence="2" type="ORF">RHP49_16105</name>
</gene>
<dbReference type="Proteomes" id="UP001303407">
    <property type="component" value="Chromosome"/>
</dbReference>
<evidence type="ECO:0000313" key="3">
    <source>
        <dbReference type="Proteomes" id="UP001303407"/>
    </source>
</evidence>
<feature type="signal peptide" evidence="1">
    <location>
        <begin position="1"/>
        <end position="17"/>
    </location>
</feature>
<keyword evidence="1" id="KW-0732">Signal</keyword>
<evidence type="ECO:0000256" key="1">
    <source>
        <dbReference type="SAM" id="SignalP"/>
    </source>
</evidence>
<reference evidence="2 3" key="1">
    <citation type="submission" date="2023-09" db="EMBL/GenBank/DDBJ databases">
        <title>Thalassobella suaedae gen. nov., sp. nov., a marine bacterium of the family Flavobacteriaceae isolated from a halophyte Suaeda japonica.</title>
        <authorList>
            <person name="Lee S.Y."/>
            <person name="Hwang C.Y."/>
        </authorList>
    </citation>
    <scope>NUCLEOTIDE SEQUENCE [LARGE SCALE GENOMIC DNA]</scope>
    <source>
        <strain evidence="2 3">HL-DH10</strain>
    </source>
</reference>
<dbReference type="EMBL" id="CP134536">
    <property type="protein sequence ID" value="WNH12398.1"/>
    <property type="molecule type" value="Genomic_DNA"/>
</dbReference>
<feature type="chain" id="PRO_5046055813" description="DUF4595 domain-containing protein" evidence="1">
    <location>
        <begin position="18"/>
        <end position="264"/>
    </location>
</feature>
<dbReference type="RefSeq" id="WP_415862379.1">
    <property type="nucleotide sequence ID" value="NZ_CP134536.1"/>
</dbReference>
<sequence>MKLKQILLFTLCITFFACNTESTESPEEKEDTTLLKKTIETDSDGEAETTIYTYDDNKLTSIDSGDGWKNIYTYENEKLVRDDQYTDNELTAYLTLEYNSTGKLTNIKEYFLEPSGLNGAHKYILTYNSDNTIKIENYFGDFDSQTNLSSTYTFSYNGKNIFKIEDDDNSSPEYYNVIYDNKNGMFKNVNAIDVLNIVTELSEFSASLYGNTNNPTSIAGIYHQETLDAFEYTYNDNNYPIKATYHDSYQGNIDYTATIEYFYE</sequence>
<name>A0ABY9Y3E1_9FLAO</name>
<evidence type="ECO:0000313" key="2">
    <source>
        <dbReference type="EMBL" id="WNH12398.1"/>
    </source>
</evidence>
<keyword evidence="3" id="KW-1185">Reference proteome</keyword>
<evidence type="ECO:0008006" key="4">
    <source>
        <dbReference type="Google" id="ProtNLM"/>
    </source>
</evidence>
<accession>A0ABY9Y3E1</accession>
<proteinExistence type="predicted"/>
<protein>
    <recommendedName>
        <fullName evidence="4">DUF4595 domain-containing protein</fullName>
    </recommendedName>
</protein>
<organism evidence="2 3">
    <name type="scientific">Thalassobellus suaedae</name>
    <dbReference type="NCBI Taxonomy" id="3074124"/>
    <lineage>
        <taxon>Bacteria</taxon>
        <taxon>Pseudomonadati</taxon>
        <taxon>Bacteroidota</taxon>
        <taxon>Flavobacteriia</taxon>
        <taxon>Flavobacteriales</taxon>
        <taxon>Flavobacteriaceae</taxon>
        <taxon>Thalassobellus</taxon>
    </lineage>
</organism>